<dbReference type="RefSeq" id="WP_251742309.1">
    <property type="nucleotide sequence ID" value="NZ_JBHUOJ010000038.1"/>
</dbReference>
<keyword evidence="2" id="KW-1003">Cell membrane</keyword>
<dbReference type="EMBL" id="JBHUOJ010000038">
    <property type="protein sequence ID" value="MFD2835131.1"/>
    <property type="molecule type" value="Genomic_DNA"/>
</dbReference>
<gene>
    <name evidence="10" type="ORF">ACFSYS_17710</name>
</gene>
<evidence type="ECO:0000259" key="9">
    <source>
        <dbReference type="Pfam" id="PF13515"/>
    </source>
</evidence>
<dbReference type="Proteomes" id="UP001597438">
    <property type="component" value="Unassembled WGS sequence"/>
</dbReference>
<comment type="caution">
    <text evidence="10">The sequence shown here is derived from an EMBL/GenBank/DDBJ whole genome shotgun (WGS) entry which is preliminary data.</text>
</comment>
<keyword evidence="11" id="KW-1185">Reference proteome</keyword>
<accession>A0ABW5X7S8</accession>
<reference evidence="11" key="1">
    <citation type="journal article" date="2019" name="Int. J. Syst. Evol. Microbiol.">
        <title>The Global Catalogue of Microorganisms (GCM) 10K type strain sequencing project: providing services to taxonomists for standard genome sequencing and annotation.</title>
        <authorList>
            <consortium name="The Broad Institute Genomics Platform"/>
            <consortium name="The Broad Institute Genome Sequencing Center for Infectious Disease"/>
            <person name="Wu L."/>
            <person name="Ma J."/>
        </authorList>
    </citation>
    <scope>NUCLEOTIDE SEQUENCE [LARGE SCALE GENOMIC DNA]</scope>
    <source>
        <strain evidence="11">KCTC 52925</strain>
    </source>
</reference>
<dbReference type="PANTHER" id="PTHR30509">
    <property type="entry name" value="P-HYDROXYBENZOIC ACID EFFLUX PUMP SUBUNIT-RELATED"/>
    <property type="match status" value="1"/>
</dbReference>
<keyword evidence="5 7" id="KW-0472">Membrane</keyword>
<evidence type="ECO:0000313" key="10">
    <source>
        <dbReference type="EMBL" id="MFD2835131.1"/>
    </source>
</evidence>
<evidence type="ECO:0000256" key="7">
    <source>
        <dbReference type="SAM" id="Phobius"/>
    </source>
</evidence>
<name>A0ABW5X7S8_9FLAO</name>
<feature type="transmembrane region" description="Helical" evidence="7">
    <location>
        <begin position="455"/>
        <end position="486"/>
    </location>
</feature>
<feature type="transmembrane region" description="Helical" evidence="7">
    <location>
        <begin position="146"/>
        <end position="166"/>
    </location>
</feature>
<dbReference type="Pfam" id="PF13515">
    <property type="entry name" value="FUSC_2"/>
    <property type="match status" value="1"/>
</dbReference>
<comment type="subcellular location">
    <subcellularLocation>
        <location evidence="1">Cell membrane</location>
        <topology evidence="1">Multi-pass membrane protein</topology>
    </subcellularLocation>
</comment>
<feature type="domain" description="Integral membrane bound transporter" evidence="9">
    <location>
        <begin position="413"/>
        <end position="535"/>
    </location>
</feature>
<comment type="similarity">
    <text evidence="6">Belongs to the YccS/YhfK family.</text>
</comment>
<feature type="transmembrane region" description="Helical" evidence="7">
    <location>
        <begin position="120"/>
        <end position="140"/>
    </location>
</feature>
<evidence type="ECO:0000259" key="8">
    <source>
        <dbReference type="Pfam" id="PF12805"/>
    </source>
</evidence>
<dbReference type="Pfam" id="PF12805">
    <property type="entry name" value="FUSC-like"/>
    <property type="match status" value="1"/>
</dbReference>
<feature type="transmembrane region" description="Helical" evidence="7">
    <location>
        <begin position="403"/>
        <end position="420"/>
    </location>
</feature>
<organism evidence="10 11">
    <name type="scientific">Christiangramia antarctica</name>
    <dbReference type="NCBI Taxonomy" id="2058158"/>
    <lineage>
        <taxon>Bacteria</taxon>
        <taxon>Pseudomonadati</taxon>
        <taxon>Bacteroidota</taxon>
        <taxon>Flavobacteriia</taxon>
        <taxon>Flavobacteriales</taxon>
        <taxon>Flavobacteriaceae</taxon>
        <taxon>Christiangramia</taxon>
    </lineage>
</organism>
<keyword evidence="3 7" id="KW-0812">Transmembrane</keyword>
<evidence type="ECO:0000313" key="11">
    <source>
        <dbReference type="Proteomes" id="UP001597438"/>
    </source>
</evidence>
<protein>
    <submittedName>
        <fullName evidence="10">FUSC family protein</fullName>
    </submittedName>
</protein>
<dbReference type="InterPro" id="IPR032692">
    <property type="entry name" value="YccS_N"/>
</dbReference>
<evidence type="ECO:0000256" key="5">
    <source>
        <dbReference type="ARBA" id="ARBA00023136"/>
    </source>
</evidence>
<sequence length="750" mass="86398">MKKTIEYYKISLVKFFRSTSFSKSIILSVSIVLPIILFSRLDLTEIGISIAMGCLLSAPSDSPGTNKHRTLAILAAAILGASTYIVAGYLNFNIYATLAMLLVLIFFIAYLSVYGFRASLVTFSGLMAVVLSFANISSTVEIWQKGLLIFSGGLWYLSLSSLWNFFFPKQATEQLLAETMELTADYLRIRAKLMRKKDQPEALQKEIFQLQNQLNEHHELLRELLLTSRSTSGNSVYARKRLLVFVDLVDILELAMSHPIDASKMKEDLGEHFGELEYFAEYSKKLANQLEKIALKLFKNSRLPEIELKEALASNYLKFREFRNRVNISEKRKALLVLRNLYDYQEKQTQKIYSIDRILRNIEFKRNLLFSSKEREKFLSPQEYSFKEWKNNFNFNSNIFRHSLRMAIAVVVGYLIGFYFSVNNSYWILLTIVVIMRPNYGLTKERTKKRIIGTLVGAAVAIGIVFITQNTTVYAILAIVSLTLAFSLIQKNYTTAAIFITLSIIFIYALLKPDVLSVIQYRVIDTSIGALIAWIANIALWPKWEVESIAETIKESIKANLEYFKEINQFYHQKGTLPTTYKLSRKGAFLEMGNLSESFQRMSQEPKSQQDRLKLIFEIVSLNQTFLSSLASLGTFIRTHPTSPASKEFDTYIDKIQLELKNSIHLLKHRQQLEDEIQDFEAAEHTFYSKFDELASKRDKELAEGKNEIDESFRFKLQEAHLVTNQLGWLLEIARKMNKSIKKINPEFYE</sequence>
<feature type="transmembrane region" description="Helical" evidence="7">
    <location>
        <begin position="95"/>
        <end position="113"/>
    </location>
</feature>
<dbReference type="InterPro" id="IPR049453">
    <property type="entry name" value="Memb_transporter_dom"/>
</dbReference>
<evidence type="ECO:0000256" key="3">
    <source>
        <dbReference type="ARBA" id="ARBA00022692"/>
    </source>
</evidence>
<feature type="transmembrane region" description="Helical" evidence="7">
    <location>
        <begin position="21"/>
        <end position="37"/>
    </location>
</feature>
<dbReference type="PANTHER" id="PTHR30509:SF8">
    <property type="entry name" value="INNER MEMBRANE PROTEIN YCCS"/>
    <property type="match status" value="1"/>
</dbReference>
<evidence type="ECO:0000256" key="4">
    <source>
        <dbReference type="ARBA" id="ARBA00022989"/>
    </source>
</evidence>
<evidence type="ECO:0000256" key="1">
    <source>
        <dbReference type="ARBA" id="ARBA00004651"/>
    </source>
</evidence>
<feature type="transmembrane region" description="Helical" evidence="7">
    <location>
        <begin position="492"/>
        <end position="511"/>
    </location>
</feature>
<evidence type="ECO:0000256" key="2">
    <source>
        <dbReference type="ARBA" id="ARBA00022475"/>
    </source>
</evidence>
<evidence type="ECO:0000256" key="6">
    <source>
        <dbReference type="ARBA" id="ARBA00043993"/>
    </source>
</evidence>
<keyword evidence="4 7" id="KW-1133">Transmembrane helix</keyword>
<feature type="transmembrane region" description="Helical" evidence="7">
    <location>
        <begin position="71"/>
        <end position="89"/>
    </location>
</feature>
<proteinExistence type="inferred from homology"/>
<feature type="domain" description="Integral membrane protein YccS N-terminal" evidence="8">
    <location>
        <begin position="81"/>
        <end position="341"/>
    </location>
</feature>